<keyword evidence="1" id="KW-0472">Membrane</keyword>
<keyword evidence="3" id="KW-1185">Reference proteome</keyword>
<evidence type="ECO:0000313" key="2">
    <source>
        <dbReference type="EMBL" id="ULP37445.1"/>
    </source>
</evidence>
<sequence length="105" mass="11057">MTISEVLLVAGAAMLVAGIVVPGWDTARLPRRAVKRRLYWAATGAGVVLLVLGGLPDLRSSIALAAAALILMTGWAYFRTPNIKIGGRIHSADPPMREPDPPAGM</sequence>
<keyword evidence="1" id="KW-1133">Transmembrane helix</keyword>
<dbReference type="Proteomes" id="UP001055159">
    <property type="component" value="Chromosome"/>
</dbReference>
<dbReference type="EMBL" id="CP092427">
    <property type="protein sequence ID" value="ULP37445.1"/>
    <property type="molecule type" value="Genomic_DNA"/>
</dbReference>
<evidence type="ECO:0000256" key="1">
    <source>
        <dbReference type="SAM" id="Phobius"/>
    </source>
</evidence>
<protein>
    <submittedName>
        <fullName evidence="2">Uncharacterized protein</fullName>
    </submittedName>
</protein>
<keyword evidence="1" id="KW-0812">Transmembrane</keyword>
<dbReference type="RefSeq" id="WP_043404839.1">
    <property type="nucleotide sequence ID" value="NZ_CP092427.2"/>
</dbReference>
<gene>
    <name evidence="2" type="ORF">MJO55_03110</name>
</gene>
<feature type="transmembrane region" description="Helical" evidence="1">
    <location>
        <begin position="61"/>
        <end position="78"/>
    </location>
</feature>
<reference evidence="2" key="1">
    <citation type="submission" date="2022-08" db="EMBL/GenBank/DDBJ databases">
        <title>Whole genome sequencing of non-tuberculosis mycobacteria type-strains.</title>
        <authorList>
            <person name="Igarashi Y."/>
            <person name="Osugi A."/>
            <person name="Mitarai S."/>
        </authorList>
    </citation>
    <scope>NUCLEOTIDE SEQUENCE</scope>
    <source>
        <strain evidence="2">JCM 16372</strain>
    </source>
</reference>
<evidence type="ECO:0000313" key="3">
    <source>
        <dbReference type="Proteomes" id="UP001055159"/>
    </source>
</evidence>
<organism evidence="2 3">
    <name type="scientific">Mycolicibacterium rufum</name>
    <dbReference type="NCBI Taxonomy" id="318424"/>
    <lineage>
        <taxon>Bacteria</taxon>
        <taxon>Bacillati</taxon>
        <taxon>Actinomycetota</taxon>
        <taxon>Actinomycetes</taxon>
        <taxon>Mycobacteriales</taxon>
        <taxon>Mycobacteriaceae</taxon>
        <taxon>Mycolicibacterium</taxon>
    </lineage>
</organism>
<name>A0ABY3UCV6_9MYCO</name>
<feature type="transmembrane region" description="Helical" evidence="1">
    <location>
        <begin position="38"/>
        <end position="55"/>
    </location>
</feature>
<proteinExistence type="predicted"/>
<accession>A0ABY3UCV6</accession>
<feature type="transmembrane region" description="Helical" evidence="1">
    <location>
        <begin position="6"/>
        <end position="26"/>
    </location>
</feature>